<keyword evidence="2" id="KW-1185">Reference proteome</keyword>
<protein>
    <submittedName>
        <fullName evidence="1">Uncharacterized protein</fullName>
    </submittedName>
</protein>
<name>A0A4Y7RC41_COPMI</name>
<organism evidence="1 2">
    <name type="scientific">Coprinellus micaceus</name>
    <name type="common">Glistening ink-cap mushroom</name>
    <name type="synonym">Coprinus micaceus</name>
    <dbReference type="NCBI Taxonomy" id="71717"/>
    <lineage>
        <taxon>Eukaryota</taxon>
        <taxon>Fungi</taxon>
        <taxon>Dikarya</taxon>
        <taxon>Basidiomycota</taxon>
        <taxon>Agaricomycotina</taxon>
        <taxon>Agaricomycetes</taxon>
        <taxon>Agaricomycetidae</taxon>
        <taxon>Agaricales</taxon>
        <taxon>Agaricineae</taxon>
        <taxon>Psathyrellaceae</taxon>
        <taxon>Coprinellus</taxon>
    </lineage>
</organism>
<dbReference type="AlphaFoldDB" id="A0A4Y7RC41"/>
<sequence length="100" mass="11688">MGVPSELYTPHHETQARYIGRRVRKSLRPALPERIDELTQSKVEARLIRLTVRVRTIHPSRFSDLLETRDATNRRSEVWMAIWVVGYEVESSATTIRRST</sequence>
<accession>A0A4Y7RC41</accession>
<dbReference type="Proteomes" id="UP000298030">
    <property type="component" value="Unassembled WGS sequence"/>
</dbReference>
<proteinExistence type="predicted"/>
<reference evidence="1 2" key="1">
    <citation type="journal article" date="2019" name="Nat. Ecol. Evol.">
        <title>Megaphylogeny resolves global patterns of mushroom evolution.</title>
        <authorList>
            <person name="Varga T."/>
            <person name="Krizsan K."/>
            <person name="Foldi C."/>
            <person name="Dima B."/>
            <person name="Sanchez-Garcia M."/>
            <person name="Sanchez-Ramirez S."/>
            <person name="Szollosi G.J."/>
            <person name="Szarkandi J.G."/>
            <person name="Papp V."/>
            <person name="Albert L."/>
            <person name="Andreopoulos W."/>
            <person name="Angelini C."/>
            <person name="Antonin V."/>
            <person name="Barry K.W."/>
            <person name="Bougher N.L."/>
            <person name="Buchanan P."/>
            <person name="Buyck B."/>
            <person name="Bense V."/>
            <person name="Catcheside P."/>
            <person name="Chovatia M."/>
            <person name="Cooper J."/>
            <person name="Damon W."/>
            <person name="Desjardin D."/>
            <person name="Finy P."/>
            <person name="Geml J."/>
            <person name="Haridas S."/>
            <person name="Hughes K."/>
            <person name="Justo A."/>
            <person name="Karasinski D."/>
            <person name="Kautmanova I."/>
            <person name="Kiss B."/>
            <person name="Kocsube S."/>
            <person name="Kotiranta H."/>
            <person name="LaButti K.M."/>
            <person name="Lechner B.E."/>
            <person name="Liimatainen K."/>
            <person name="Lipzen A."/>
            <person name="Lukacs Z."/>
            <person name="Mihaltcheva S."/>
            <person name="Morgado L.N."/>
            <person name="Niskanen T."/>
            <person name="Noordeloos M.E."/>
            <person name="Ohm R.A."/>
            <person name="Ortiz-Santana B."/>
            <person name="Ovrebo C."/>
            <person name="Racz N."/>
            <person name="Riley R."/>
            <person name="Savchenko A."/>
            <person name="Shiryaev A."/>
            <person name="Soop K."/>
            <person name="Spirin V."/>
            <person name="Szebenyi C."/>
            <person name="Tomsovsky M."/>
            <person name="Tulloss R.E."/>
            <person name="Uehling J."/>
            <person name="Grigoriev I.V."/>
            <person name="Vagvolgyi C."/>
            <person name="Papp T."/>
            <person name="Martin F.M."/>
            <person name="Miettinen O."/>
            <person name="Hibbett D.S."/>
            <person name="Nagy L.G."/>
        </authorList>
    </citation>
    <scope>NUCLEOTIDE SEQUENCE [LARGE SCALE GENOMIC DNA]</scope>
    <source>
        <strain evidence="1 2">FP101781</strain>
    </source>
</reference>
<dbReference type="EMBL" id="QPFP01000583">
    <property type="protein sequence ID" value="TEB06283.1"/>
    <property type="molecule type" value="Genomic_DNA"/>
</dbReference>
<evidence type="ECO:0000313" key="1">
    <source>
        <dbReference type="EMBL" id="TEB06283.1"/>
    </source>
</evidence>
<comment type="caution">
    <text evidence="1">The sequence shown here is derived from an EMBL/GenBank/DDBJ whole genome shotgun (WGS) entry which is preliminary data.</text>
</comment>
<gene>
    <name evidence="1" type="ORF">FA13DRAFT_1181202</name>
</gene>
<evidence type="ECO:0000313" key="2">
    <source>
        <dbReference type="Proteomes" id="UP000298030"/>
    </source>
</evidence>